<dbReference type="InterPro" id="IPR040059">
    <property type="entry name" value="PUM3"/>
</dbReference>
<feature type="coiled-coil region" evidence="6">
    <location>
        <begin position="606"/>
        <end position="633"/>
    </location>
</feature>
<accession>C4JQT2</accession>
<dbReference type="GO" id="GO:0005730">
    <property type="term" value="C:nucleolus"/>
    <property type="evidence" value="ECO:0007669"/>
    <property type="project" value="TreeGrafter"/>
</dbReference>
<dbReference type="PANTHER" id="PTHR13389">
    <property type="entry name" value="PUMILIO HOMOLOG 3"/>
    <property type="match status" value="1"/>
</dbReference>
<evidence type="ECO:0000256" key="5">
    <source>
        <dbReference type="ARBA" id="ARBA00024893"/>
    </source>
</evidence>
<dbReference type="SMART" id="SM00025">
    <property type="entry name" value="Pumilio"/>
    <property type="match status" value="3"/>
</dbReference>
<dbReference type="Proteomes" id="UP000002058">
    <property type="component" value="Unassembled WGS sequence"/>
</dbReference>
<dbReference type="KEGG" id="ure:UREG_03414"/>
<name>C4JQT2_UNCRE</name>
<dbReference type="PANTHER" id="PTHR13389:SF0">
    <property type="entry name" value="PUMILIO HOMOLOG 3"/>
    <property type="match status" value="1"/>
</dbReference>
<dbReference type="EMBL" id="CH476616">
    <property type="protein sequence ID" value="EEP78568.1"/>
    <property type="molecule type" value="Genomic_DNA"/>
</dbReference>
<comment type="function">
    <text evidence="5">RNA-binding nucleolar protein required for pre-rRNA processing. Involved in production of 18S rRNA and assembly of small ribosomal subunit.</text>
</comment>
<dbReference type="InterPro" id="IPR016024">
    <property type="entry name" value="ARM-type_fold"/>
</dbReference>
<dbReference type="AlphaFoldDB" id="C4JQT2"/>
<dbReference type="HOGENOM" id="CLU_013994_1_0_1"/>
<dbReference type="OMA" id="YGPEFSI"/>
<dbReference type="STRING" id="336963.C4JQT2"/>
<dbReference type="Pfam" id="PF08144">
    <property type="entry name" value="CPL"/>
    <property type="match status" value="1"/>
</dbReference>
<dbReference type="InterPro" id="IPR001313">
    <property type="entry name" value="Pumilio_RNA-bd_rpt"/>
</dbReference>
<keyword evidence="6" id="KW-0175">Coiled coil</keyword>
<protein>
    <recommendedName>
        <fullName evidence="8">CPL domain-containing protein</fullName>
    </recommendedName>
</protein>
<evidence type="ECO:0000256" key="4">
    <source>
        <dbReference type="ARBA" id="ARBA00022884"/>
    </source>
</evidence>
<evidence type="ECO:0000256" key="3">
    <source>
        <dbReference type="ARBA" id="ARBA00022737"/>
    </source>
</evidence>
<dbReference type="Gene3D" id="1.25.10.10">
    <property type="entry name" value="Leucine-rich Repeat Variant"/>
    <property type="match status" value="1"/>
</dbReference>
<evidence type="ECO:0000259" key="8">
    <source>
        <dbReference type="Pfam" id="PF08144"/>
    </source>
</evidence>
<dbReference type="InterPro" id="IPR011989">
    <property type="entry name" value="ARM-like"/>
</dbReference>
<dbReference type="GO" id="GO:0006417">
    <property type="term" value="P:regulation of translation"/>
    <property type="evidence" value="ECO:0007669"/>
    <property type="project" value="TreeGrafter"/>
</dbReference>
<dbReference type="VEuPathDB" id="FungiDB:UREG_03414"/>
<gene>
    <name evidence="9" type="ORF">UREG_03414</name>
</gene>
<dbReference type="InterPro" id="IPR012959">
    <property type="entry name" value="CPL_dom"/>
</dbReference>
<keyword evidence="2" id="KW-0698">rRNA processing</keyword>
<dbReference type="eggNOG" id="KOG2050">
    <property type="taxonomic scope" value="Eukaryota"/>
</dbReference>
<dbReference type="RefSeq" id="XP_002543897.1">
    <property type="nucleotide sequence ID" value="XM_002543851.1"/>
</dbReference>
<evidence type="ECO:0000313" key="9">
    <source>
        <dbReference type="EMBL" id="EEP78568.1"/>
    </source>
</evidence>
<dbReference type="SUPFAM" id="SSF48371">
    <property type="entry name" value="ARM repeat"/>
    <property type="match status" value="1"/>
</dbReference>
<evidence type="ECO:0000256" key="1">
    <source>
        <dbReference type="ARBA" id="ARBA00022517"/>
    </source>
</evidence>
<feature type="domain" description="CPL" evidence="8">
    <location>
        <begin position="431"/>
        <end position="556"/>
    </location>
</feature>
<dbReference type="GO" id="GO:0006364">
    <property type="term" value="P:rRNA processing"/>
    <property type="evidence" value="ECO:0007669"/>
    <property type="project" value="UniProtKB-KW"/>
</dbReference>
<proteinExistence type="predicted"/>
<sequence>MSGTKRARDSNKSGTQKKLKLNSSLPPSQYQTDIEQEEDQTEDHGFQDSYADNSKDLISKWQHGSNGLAAKTRIDDHPSKVVSKHAHVKQKSLTRERKSAKPNSQLISRTKKLWERLRLKSHVPREEREKLVTELYAIITGRVRDFVFKHDAVRVIQTALKYGTAEQRKKIALELKGCYRDLAESKYGKFLLAKLVVHGNSEIRDMIIPEFYGHVRMLIRHPEASWILDDIYRIAVTSSQKSMLLREWYSPEFAIFDSSHPTPTTSQLSEILVEMPEKRGPIMNHLLELINLLVQKKTIGFTMLHDAMLQYFLNTKPGSTDAADFMELLKGDEDGDLVKNLAFTKSGSRLMCLAFAHSNAKERKSLLRVYRDMIPMMAEDIHARTILLAAYEVIDDTKLTAKLIFPRLLCEHLPETQRHNNLVERVNHISSRVPLLYLFGGETLSWLLNSVDREILSEVRQARSETSKKDPVVRRNELIKAASPIMLQFISSAAEALMETDFGCRCITEVLFNATGEKGPALAAVAATVTAKPERMEAPFVGRMLKHLVQGGRYNPNRRTVEKLQTPLGFDVLLYECIKHDILSWLVGPNPFVLVAMAENCAFGKRDELLKTLKEHKQTLHDLESKTDGLSEKAKVEVQGANGAAAKLLLHVIDQKS</sequence>
<dbReference type="InParanoid" id="C4JQT2"/>
<dbReference type="OrthoDB" id="497380at2759"/>
<feature type="region of interest" description="Disordered" evidence="7">
    <location>
        <begin position="1"/>
        <end position="53"/>
    </location>
</feature>
<keyword evidence="3" id="KW-0677">Repeat</keyword>
<reference evidence="10" key="1">
    <citation type="journal article" date="2009" name="Genome Res.">
        <title>Comparative genomic analyses of the human fungal pathogens Coccidioides and their relatives.</title>
        <authorList>
            <person name="Sharpton T.J."/>
            <person name="Stajich J.E."/>
            <person name="Rounsley S.D."/>
            <person name="Gardner M.J."/>
            <person name="Wortman J.R."/>
            <person name="Jordar V.S."/>
            <person name="Maiti R."/>
            <person name="Kodira C.D."/>
            <person name="Neafsey D.E."/>
            <person name="Zeng Q."/>
            <person name="Hung C.-Y."/>
            <person name="McMahan C."/>
            <person name="Muszewska A."/>
            <person name="Grynberg M."/>
            <person name="Mandel M.A."/>
            <person name="Kellner E.M."/>
            <person name="Barker B.M."/>
            <person name="Galgiani J.N."/>
            <person name="Orbach M.J."/>
            <person name="Kirkland T.N."/>
            <person name="Cole G.T."/>
            <person name="Henn M.R."/>
            <person name="Birren B.W."/>
            <person name="Taylor J.W."/>
        </authorList>
    </citation>
    <scope>NUCLEOTIDE SEQUENCE [LARGE SCALE GENOMIC DNA]</scope>
    <source>
        <strain evidence="10">UAMH 1704</strain>
    </source>
</reference>
<evidence type="ECO:0000256" key="6">
    <source>
        <dbReference type="SAM" id="Coils"/>
    </source>
</evidence>
<keyword evidence="4" id="KW-0694">RNA-binding</keyword>
<evidence type="ECO:0000256" key="7">
    <source>
        <dbReference type="SAM" id="MobiDB-lite"/>
    </source>
</evidence>
<evidence type="ECO:0000313" key="10">
    <source>
        <dbReference type="Proteomes" id="UP000002058"/>
    </source>
</evidence>
<feature type="region of interest" description="Disordered" evidence="7">
    <location>
        <begin position="86"/>
        <end position="105"/>
    </location>
</feature>
<dbReference type="FunCoup" id="C4JQT2">
    <property type="interactions" value="846"/>
</dbReference>
<dbReference type="GO" id="GO:0003729">
    <property type="term" value="F:mRNA binding"/>
    <property type="evidence" value="ECO:0007669"/>
    <property type="project" value="TreeGrafter"/>
</dbReference>
<keyword evidence="10" id="KW-1185">Reference proteome</keyword>
<keyword evidence="1" id="KW-0690">Ribosome biogenesis</keyword>
<dbReference type="GeneID" id="8440254"/>
<feature type="compositionally biased region" description="Basic and acidic residues" evidence="7">
    <location>
        <begin position="1"/>
        <end position="11"/>
    </location>
</feature>
<evidence type="ECO:0000256" key="2">
    <source>
        <dbReference type="ARBA" id="ARBA00022552"/>
    </source>
</evidence>
<organism evidence="9 10">
    <name type="scientific">Uncinocarpus reesii (strain UAMH 1704)</name>
    <dbReference type="NCBI Taxonomy" id="336963"/>
    <lineage>
        <taxon>Eukaryota</taxon>
        <taxon>Fungi</taxon>
        <taxon>Dikarya</taxon>
        <taxon>Ascomycota</taxon>
        <taxon>Pezizomycotina</taxon>
        <taxon>Eurotiomycetes</taxon>
        <taxon>Eurotiomycetidae</taxon>
        <taxon>Onygenales</taxon>
        <taxon>Onygenaceae</taxon>
        <taxon>Uncinocarpus</taxon>
    </lineage>
</organism>